<keyword evidence="12" id="KW-0051">Antiviral defense</keyword>
<dbReference type="InterPro" id="IPR014001">
    <property type="entry name" value="Helicase_ATP-bd"/>
</dbReference>
<dbReference type="InterPro" id="IPR000999">
    <property type="entry name" value="RNase_III_dom"/>
</dbReference>
<evidence type="ECO:0000259" key="19">
    <source>
        <dbReference type="PROSITE" id="PS51194"/>
    </source>
</evidence>
<comment type="similarity">
    <text evidence="15">Belongs to the helicase family. Dicer subfamily.</text>
</comment>
<evidence type="ECO:0000256" key="15">
    <source>
        <dbReference type="PROSITE-ProRule" id="PRU00657"/>
    </source>
</evidence>
<dbReference type="Proteomes" id="UP000235023">
    <property type="component" value="Unassembled WGS sequence"/>
</dbReference>
<feature type="compositionally biased region" description="Low complexity" evidence="16">
    <location>
        <begin position="1187"/>
        <end position="1206"/>
    </location>
</feature>
<keyword evidence="22" id="KW-1185">Reference proteome</keyword>
<feature type="domain" description="Dicer dsRNA-binding fold" evidence="20">
    <location>
        <begin position="559"/>
        <end position="653"/>
    </location>
</feature>
<dbReference type="SMART" id="SM00490">
    <property type="entry name" value="HELICc"/>
    <property type="match status" value="1"/>
</dbReference>
<evidence type="ECO:0000259" key="17">
    <source>
        <dbReference type="PROSITE" id="PS50142"/>
    </source>
</evidence>
<keyword evidence="5" id="KW-0677">Repeat</keyword>
<protein>
    <submittedName>
        <fullName evidence="21">ATP-dependent helicase dcl2-1</fullName>
    </submittedName>
</protein>
<dbReference type="GO" id="GO:0051607">
    <property type="term" value="P:defense response to virus"/>
    <property type="evidence" value="ECO:0007669"/>
    <property type="project" value="UniProtKB-KW"/>
</dbReference>
<evidence type="ECO:0000256" key="16">
    <source>
        <dbReference type="SAM" id="MobiDB-lite"/>
    </source>
</evidence>
<evidence type="ECO:0000259" key="20">
    <source>
        <dbReference type="PROSITE" id="PS51327"/>
    </source>
</evidence>
<dbReference type="GO" id="GO:0004525">
    <property type="term" value="F:ribonuclease III activity"/>
    <property type="evidence" value="ECO:0007669"/>
    <property type="project" value="InterPro"/>
</dbReference>
<keyword evidence="8 21" id="KW-0347">Helicase</keyword>
<dbReference type="Gene3D" id="3.30.160.380">
    <property type="entry name" value="Dicer dimerisation domain"/>
    <property type="match status" value="1"/>
</dbReference>
<evidence type="ECO:0000256" key="1">
    <source>
        <dbReference type="ARBA" id="ARBA00001936"/>
    </source>
</evidence>
<dbReference type="GO" id="GO:0005524">
    <property type="term" value="F:ATP binding"/>
    <property type="evidence" value="ECO:0007669"/>
    <property type="project" value="UniProtKB-KW"/>
</dbReference>
<dbReference type="Gene3D" id="3.40.50.300">
    <property type="entry name" value="P-loop containing nucleotide triphosphate hydrolases"/>
    <property type="match status" value="2"/>
</dbReference>
<evidence type="ECO:0000256" key="4">
    <source>
        <dbReference type="ARBA" id="ARBA00022723"/>
    </source>
</evidence>
<reference evidence="22" key="1">
    <citation type="submission" date="2017-12" db="EMBL/GenBank/DDBJ databases">
        <authorList>
            <consortium name="DOE Joint Genome Institute"/>
            <person name="Mondo S.J."/>
            <person name="Kjaerbolling I."/>
            <person name="Vesth T.C."/>
            <person name="Frisvad J.C."/>
            <person name="Nybo J.L."/>
            <person name="Theobald S."/>
            <person name="Kuo A."/>
            <person name="Bowyer P."/>
            <person name="Matsuda Y."/>
            <person name="Lyhne E.K."/>
            <person name="Kogle M.E."/>
            <person name="Clum A."/>
            <person name="Lipzen A."/>
            <person name="Salamov A."/>
            <person name="Ngan C.Y."/>
            <person name="Daum C."/>
            <person name="Chiniquy J."/>
            <person name="Barry K."/>
            <person name="LaButti K."/>
            <person name="Haridas S."/>
            <person name="Simmons B.A."/>
            <person name="Magnuson J.K."/>
            <person name="Mortensen U.H."/>
            <person name="Larsen T.O."/>
            <person name="Grigoriev I.V."/>
            <person name="Baker S.E."/>
            <person name="Andersen M.R."/>
            <person name="Nordberg H.P."/>
            <person name="Cantor M.N."/>
            <person name="Hua S.X."/>
        </authorList>
    </citation>
    <scope>NUCLEOTIDE SEQUENCE [LARGE SCALE GENOMIC DNA]</scope>
    <source>
        <strain evidence="22">IBT 19404</strain>
    </source>
</reference>
<evidence type="ECO:0000256" key="2">
    <source>
        <dbReference type="ARBA" id="ARBA00001946"/>
    </source>
</evidence>
<dbReference type="InterPro" id="IPR005034">
    <property type="entry name" value="Dicer_dimerisation"/>
</dbReference>
<dbReference type="GO" id="GO:0004386">
    <property type="term" value="F:helicase activity"/>
    <property type="evidence" value="ECO:0007669"/>
    <property type="project" value="UniProtKB-KW"/>
</dbReference>
<evidence type="ECO:0000256" key="7">
    <source>
        <dbReference type="ARBA" id="ARBA00022801"/>
    </source>
</evidence>
<dbReference type="SUPFAM" id="SSF52540">
    <property type="entry name" value="P-loop containing nucleoside triphosphate hydrolases"/>
    <property type="match status" value="1"/>
</dbReference>
<evidence type="ECO:0000256" key="12">
    <source>
        <dbReference type="ARBA" id="ARBA00023118"/>
    </source>
</evidence>
<keyword evidence="13" id="KW-0464">Manganese</keyword>
<comment type="function">
    <text evidence="14">Dicer-like endonuclease involved in cleaving double-stranded RNA in the RNA interference (RNAi) pathway. Produces 21 to 25 bp dsRNAs (siRNAs) which target the selective destruction of homologous RNAs leading to sequence-specific suppression of gene expression, called post-transcriptional gene silencing (PTGS). Part of a broad host defense response against viral infection and transposons.</text>
</comment>
<dbReference type="PROSITE" id="PS00517">
    <property type="entry name" value="RNASE_3_1"/>
    <property type="match status" value="1"/>
</dbReference>
<dbReference type="FunFam" id="1.10.1520.10:FF:000032">
    <property type="entry name" value="Dicer-like protein 2"/>
    <property type="match status" value="1"/>
</dbReference>
<evidence type="ECO:0000256" key="8">
    <source>
        <dbReference type="ARBA" id="ARBA00022806"/>
    </source>
</evidence>
<evidence type="ECO:0000256" key="9">
    <source>
        <dbReference type="ARBA" id="ARBA00022840"/>
    </source>
</evidence>
<evidence type="ECO:0000256" key="10">
    <source>
        <dbReference type="ARBA" id="ARBA00022842"/>
    </source>
</evidence>
<evidence type="ECO:0000256" key="3">
    <source>
        <dbReference type="ARBA" id="ARBA00022721"/>
    </source>
</evidence>
<dbReference type="CDD" id="cd00593">
    <property type="entry name" value="RIBOc"/>
    <property type="match status" value="2"/>
</dbReference>
<evidence type="ECO:0000256" key="13">
    <source>
        <dbReference type="ARBA" id="ARBA00023211"/>
    </source>
</evidence>
<dbReference type="InterPro" id="IPR011545">
    <property type="entry name" value="DEAD/DEAH_box_helicase_dom"/>
</dbReference>
<organism evidence="21 22">
    <name type="scientific">Aspergillus taichungensis</name>
    <dbReference type="NCBI Taxonomy" id="482145"/>
    <lineage>
        <taxon>Eukaryota</taxon>
        <taxon>Fungi</taxon>
        <taxon>Dikarya</taxon>
        <taxon>Ascomycota</taxon>
        <taxon>Pezizomycotina</taxon>
        <taxon>Eurotiomycetes</taxon>
        <taxon>Eurotiomycetidae</taxon>
        <taxon>Eurotiales</taxon>
        <taxon>Aspergillaceae</taxon>
        <taxon>Aspergillus</taxon>
        <taxon>Aspergillus subgen. Circumdati</taxon>
    </lineage>
</organism>
<dbReference type="PROSITE" id="PS51192">
    <property type="entry name" value="HELICASE_ATP_BIND_1"/>
    <property type="match status" value="1"/>
</dbReference>
<comment type="cofactor">
    <cofactor evidence="1">
        <name>Mn(2+)</name>
        <dbReference type="ChEBI" id="CHEBI:29035"/>
    </cofactor>
</comment>
<evidence type="ECO:0000259" key="18">
    <source>
        <dbReference type="PROSITE" id="PS51192"/>
    </source>
</evidence>
<dbReference type="OrthoDB" id="416741at2759"/>
<name>A0A2J5HQZ0_9EURO</name>
<dbReference type="GO" id="GO:0050688">
    <property type="term" value="P:regulation of defense response to virus"/>
    <property type="evidence" value="ECO:0007669"/>
    <property type="project" value="UniProtKB-KW"/>
</dbReference>
<dbReference type="InterPro" id="IPR027417">
    <property type="entry name" value="P-loop_NTPase"/>
</dbReference>
<dbReference type="PROSITE" id="PS51327">
    <property type="entry name" value="DICER_DSRBF"/>
    <property type="match status" value="1"/>
</dbReference>
<dbReference type="SMART" id="SM00487">
    <property type="entry name" value="DEXDc"/>
    <property type="match status" value="1"/>
</dbReference>
<evidence type="ECO:0000256" key="11">
    <source>
        <dbReference type="ARBA" id="ARBA00022884"/>
    </source>
</evidence>
<dbReference type="EMBL" id="KZ559557">
    <property type="protein sequence ID" value="PLN79643.1"/>
    <property type="molecule type" value="Genomic_DNA"/>
</dbReference>
<feature type="domain" description="Helicase ATP-binding" evidence="18">
    <location>
        <begin position="24"/>
        <end position="204"/>
    </location>
</feature>
<dbReference type="FunFam" id="3.40.50.300:FF:001669">
    <property type="entry name" value="Dicer-like protein 1"/>
    <property type="match status" value="1"/>
</dbReference>
<keyword evidence="9" id="KW-0067">ATP-binding</keyword>
<dbReference type="InterPro" id="IPR036389">
    <property type="entry name" value="RNase_III_sf"/>
</dbReference>
<feature type="domain" description="RNase III" evidence="17">
    <location>
        <begin position="1094"/>
        <end position="1290"/>
    </location>
</feature>
<dbReference type="Pfam" id="PF00270">
    <property type="entry name" value="DEAD"/>
    <property type="match status" value="1"/>
</dbReference>
<comment type="cofactor">
    <cofactor evidence="2">
        <name>Mg(2+)</name>
        <dbReference type="ChEBI" id="CHEBI:18420"/>
    </cofactor>
</comment>
<keyword evidence="7" id="KW-0378">Hydrolase</keyword>
<dbReference type="CDD" id="cd18034">
    <property type="entry name" value="DEXHc_dicer"/>
    <property type="match status" value="1"/>
</dbReference>
<dbReference type="SMART" id="SM00535">
    <property type="entry name" value="RIBOc"/>
    <property type="match status" value="2"/>
</dbReference>
<sequence length="1432" mass="160875">MASATIPASPSTAPLYKPRSYQVEMLEEIKLTDSVKMDTGSGKTHVALLRITRELESCNPQKLIWFLAPTVALCFQQHRVIVENLPAVRARTLTGLDKVELWTEQAIWDAVLSDMQVVVSTHAVLADAMTHGFVRITELGLIVFDEAHHCMRRHPANKIMQDFYHPTLAKLGRDSVPRILGLTASPVKKSSRRELLLIETNLDSVCKTPRTHRLELIKHVHRPQLQPVWYRPFSEPELGIRSETLRGVIHAWETLDIENDPYVKKLRQNPLEKKALQKVLLTRKTYCTEQLRRFVDKSRHIYEELGEWAANYFIYASIEQLTTRVGDTCLELDWTNEEKAYLIELMARVPVPDMNMNDLQVSAKFQDLIDFLDSAKGEDFSGIIFVKQRVTVSVMARLLSIHPQTRDHFRCAAYVGWSGGSRKDILGEFLSFQKQRSTLDEFKSGTKNLIVGTDVLEEGIDVSACSVVVCFDKPPNLKSFVQRRGRARRKESIYAIMLPVDDESADLVKWQELEMAMIEAYQDEQRKLQEALDLENMVENVKERFEVQSTGALLTADVAVAHLYHFCAVLPQQAYVDNIPEFSYDTNEAGFLKGTVTLPTCVNPRVRHTSGEKWWQTENAAMKEAAFQAYKALYHFGLVNDNLLPLTDKKELGLGDRSDMPSIKDALEQYDPWVDWAHSWSSPDVHQTRIVVRSGESGDHKLSMILTVPTVLPALDPMTLFWDSDTTYELLFEDTKRAPALTAVDKDEMGNITALYVQAASRQQLAPERDYIALFGPDLPRKELGTWLVENQGVESALDVHARQSEIDAMGVIRDQTAYNEPLRFKRWRARKDETPELECDALPRRRNFLKQQTLATTGAVDNVAETLQESPRKVRLVSADRCTIDRLPYSQSFFGLFVSAILSTLEAKLVATKLCETILRDIGFSGTQHVITAITTPSAQSLTNYQRYEFIGDTVLKFTASCQLFYQHDNWHEGYLSQGRDAIVQNSRLAQAALDTGLDAFIINKMFTPRKWAFPLISSKLQSTTATPTQRKLSTKVLADVVEALIGAAYLDGGFSKVHTCIRRFLPSVDIEKLDIPAVPLHLPPKPDAYAVDPRLEEHIGYSFTNPSLLVEAITHPSCQYDSFTQSYQRLEFLGDAVLDMIIVAAIVAHPVEIDPGEMTKIKHAVVNANFLAFLCMEFSYTQETTTPEISPAPSTSTSTRTPTPDITVRTSTTTSQIALWCHMRSQSPAIKAAREAALTRHTALHTEISTALRSSPSYPWLALSQLNADKFFSDIVESIMGAIFVDSGGALSQCEQFAERLGLMDYLRRVLSEGVAVVHPKNVAMRLAKSAVGFELRRVVAEGTGEASYRCVGRFKLNLNGEAAKEEEEEKEEEEKEEVVVVVEGCATGEEAEIRAALEVVGRLEGLMRRDGEDVVMEEGGAALLDEMGV</sequence>
<feature type="domain" description="RNase III" evidence="17">
    <location>
        <begin position="912"/>
        <end position="1055"/>
    </location>
</feature>
<accession>A0A2J5HQZ0</accession>
<feature type="region of interest" description="Disordered" evidence="16">
    <location>
        <begin position="1187"/>
        <end position="1209"/>
    </location>
</feature>
<keyword evidence="6" id="KW-0547">Nucleotide-binding</keyword>
<dbReference type="GO" id="GO:0030422">
    <property type="term" value="P:siRNA processing"/>
    <property type="evidence" value="ECO:0007669"/>
    <property type="project" value="TreeGrafter"/>
</dbReference>
<keyword evidence="4" id="KW-0479">Metal-binding</keyword>
<dbReference type="GO" id="GO:0005737">
    <property type="term" value="C:cytoplasm"/>
    <property type="evidence" value="ECO:0007669"/>
    <property type="project" value="TreeGrafter"/>
</dbReference>
<dbReference type="CDD" id="cd18802">
    <property type="entry name" value="SF2_C_dicer"/>
    <property type="match status" value="1"/>
</dbReference>
<dbReference type="PANTHER" id="PTHR14950:SF37">
    <property type="entry name" value="ENDORIBONUCLEASE DICER"/>
    <property type="match status" value="1"/>
</dbReference>
<dbReference type="Pfam" id="PF03368">
    <property type="entry name" value="Dicer_dimer"/>
    <property type="match status" value="1"/>
</dbReference>
<keyword evidence="11 15" id="KW-0694">RNA-binding</keyword>
<keyword evidence="3" id="KW-0930">Antiviral protein</keyword>
<evidence type="ECO:0000256" key="14">
    <source>
        <dbReference type="ARBA" id="ARBA00025403"/>
    </source>
</evidence>
<dbReference type="PANTHER" id="PTHR14950">
    <property type="entry name" value="DICER-RELATED"/>
    <property type="match status" value="1"/>
</dbReference>
<dbReference type="Pfam" id="PF00271">
    <property type="entry name" value="Helicase_C"/>
    <property type="match status" value="1"/>
</dbReference>
<evidence type="ECO:0000313" key="21">
    <source>
        <dbReference type="EMBL" id="PLN79643.1"/>
    </source>
</evidence>
<dbReference type="Gene3D" id="1.10.1520.10">
    <property type="entry name" value="Ribonuclease III domain"/>
    <property type="match status" value="2"/>
</dbReference>
<dbReference type="PROSITE" id="PS51194">
    <property type="entry name" value="HELICASE_CTER"/>
    <property type="match status" value="1"/>
</dbReference>
<evidence type="ECO:0000313" key="22">
    <source>
        <dbReference type="Proteomes" id="UP000235023"/>
    </source>
</evidence>
<dbReference type="SUPFAM" id="SSF69065">
    <property type="entry name" value="RNase III domain-like"/>
    <property type="match status" value="2"/>
</dbReference>
<dbReference type="Pfam" id="PF00636">
    <property type="entry name" value="Ribonuclease_3"/>
    <property type="match status" value="2"/>
</dbReference>
<dbReference type="InterPro" id="IPR001650">
    <property type="entry name" value="Helicase_C-like"/>
</dbReference>
<gene>
    <name evidence="21" type="ORF">BDW42DRAFT_195003</name>
</gene>
<dbReference type="GO" id="GO:0005634">
    <property type="term" value="C:nucleus"/>
    <property type="evidence" value="ECO:0007669"/>
    <property type="project" value="TreeGrafter"/>
</dbReference>
<dbReference type="InterPro" id="IPR038248">
    <property type="entry name" value="Dicer_dimer_sf"/>
</dbReference>
<proteinExistence type="inferred from homology"/>
<dbReference type="GO" id="GO:0046872">
    <property type="term" value="F:metal ion binding"/>
    <property type="evidence" value="ECO:0007669"/>
    <property type="project" value="UniProtKB-KW"/>
</dbReference>
<keyword evidence="10" id="KW-0460">Magnesium</keyword>
<evidence type="ECO:0000256" key="5">
    <source>
        <dbReference type="ARBA" id="ARBA00022737"/>
    </source>
</evidence>
<feature type="domain" description="Helicase C-terminal" evidence="19">
    <location>
        <begin position="367"/>
        <end position="545"/>
    </location>
</feature>
<dbReference type="PROSITE" id="PS50142">
    <property type="entry name" value="RNASE_3_2"/>
    <property type="match status" value="2"/>
</dbReference>
<dbReference type="GO" id="GO:0003723">
    <property type="term" value="F:RNA binding"/>
    <property type="evidence" value="ECO:0007669"/>
    <property type="project" value="UniProtKB-UniRule"/>
</dbReference>
<evidence type="ECO:0000256" key="6">
    <source>
        <dbReference type="ARBA" id="ARBA00022741"/>
    </source>
</evidence>